<organism evidence="1 2">
    <name type="scientific">Massariosphaeria phaeospora</name>
    <dbReference type="NCBI Taxonomy" id="100035"/>
    <lineage>
        <taxon>Eukaryota</taxon>
        <taxon>Fungi</taxon>
        <taxon>Dikarya</taxon>
        <taxon>Ascomycota</taxon>
        <taxon>Pezizomycotina</taxon>
        <taxon>Dothideomycetes</taxon>
        <taxon>Pleosporomycetidae</taxon>
        <taxon>Pleosporales</taxon>
        <taxon>Pleosporales incertae sedis</taxon>
        <taxon>Massariosphaeria</taxon>
    </lineage>
</organism>
<dbReference type="Gene3D" id="3.40.50.970">
    <property type="match status" value="1"/>
</dbReference>
<sequence>MTSTVGDYLFSRLAEIGVRRVLGHNRNTLFIGSIQRNRLDYSNTNGEFYSEAVGAFVVSSQAEDLDACYAAGTRLFPWRPVVFVVEHASAQYQDLSQITHGHAFASATVLNSPATAASQINRALTTMLYERKPVYIGISLAVAGQMMPNGSIGVSSASGGGGGAASGAEQENSAKAAVAMGFI</sequence>
<protein>
    <recommendedName>
        <fullName evidence="3">Thiamine pyrophosphate enzyme N-terminal TPP-binding domain-containing protein</fullName>
    </recommendedName>
</protein>
<dbReference type="SUPFAM" id="SSF52518">
    <property type="entry name" value="Thiamin diphosphate-binding fold (THDP-binding)"/>
    <property type="match status" value="1"/>
</dbReference>
<evidence type="ECO:0000313" key="2">
    <source>
        <dbReference type="Proteomes" id="UP000481861"/>
    </source>
</evidence>
<dbReference type="Proteomes" id="UP000481861">
    <property type="component" value="Unassembled WGS sequence"/>
</dbReference>
<proteinExistence type="predicted"/>
<dbReference type="EMBL" id="JAADJZ010000011">
    <property type="protein sequence ID" value="KAF2871693.1"/>
    <property type="molecule type" value="Genomic_DNA"/>
</dbReference>
<dbReference type="InterPro" id="IPR029061">
    <property type="entry name" value="THDP-binding"/>
</dbReference>
<keyword evidence="2" id="KW-1185">Reference proteome</keyword>
<gene>
    <name evidence="1" type="ORF">BDV95DRAFT_607110</name>
</gene>
<evidence type="ECO:0000313" key="1">
    <source>
        <dbReference type="EMBL" id="KAF2871693.1"/>
    </source>
</evidence>
<name>A0A7C8IAV4_9PLEO</name>
<reference evidence="1 2" key="1">
    <citation type="submission" date="2020-01" db="EMBL/GenBank/DDBJ databases">
        <authorList>
            <consortium name="DOE Joint Genome Institute"/>
            <person name="Haridas S."/>
            <person name="Albert R."/>
            <person name="Binder M."/>
            <person name="Bloem J."/>
            <person name="Labutti K."/>
            <person name="Salamov A."/>
            <person name="Andreopoulos B."/>
            <person name="Baker S.E."/>
            <person name="Barry K."/>
            <person name="Bills G."/>
            <person name="Bluhm B.H."/>
            <person name="Cannon C."/>
            <person name="Castanera R."/>
            <person name="Culley D.E."/>
            <person name="Daum C."/>
            <person name="Ezra D."/>
            <person name="Gonzalez J.B."/>
            <person name="Henrissat B."/>
            <person name="Kuo A."/>
            <person name="Liang C."/>
            <person name="Lipzen A."/>
            <person name="Lutzoni F."/>
            <person name="Magnuson J."/>
            <person name="Mondo S."/>
            <person name="Nolan M."/>
            <person name="Ohm R."/>
            <person name="Pangilinan J."/>
            <person name="Park H.-J.H."/>
            <person name="Ramirez L."/>
            <person name="Alfaro M."/>
            <person name="Sun H."/>
            <person name="Tritt A."/>
            <person name="Yoshinaga Y."/>
            <person name="Zwiers L.-H.L."/>
            <person name="Turgeon B.G."/>
            <person name="Goodwin S.B."/>
            <person name="Spatafora J.W."/>
            <person name="Crous P.W."/>
            <person name="Grigoriev I.V."/>
        </authorList>
    </citation>
    <scope>NUCLEOTIDE SEQUENCE [LARGE SCALE GENOMIC DNA]</scope>
    <source>
        <strain evidence="1 2">CBS 611.86</strain>
    </source>
</reference>
<dbReference type="OrthoDB" id="3789491at2759"/>
<evidence type="ECO:0008006" key="3">
    <source>
        <dbReference type="Google" id="ProtNLM"/>
    </source>
</evidence>
<dbReference type="AlphaFoldDB" id="A0A7C8IAV4"/>
<comment type="caution">
    <text evidence="1">The sequence shown here is derived from an EMBL/GenBank/DDBJ whole genome shotgun (WGS) entry which is preliminary data.</text>
</comment>
<accession>A0A7C8IAV4</accession>